<dbReference type="RefSeq" id="WP_013407922.1">
    <property type="nucleotide sequence ID" value="NC_014655.1"/>
</dbReference>
<proteinExistence type="predicted"/>
<keyword evidence="4" id="KW-1185">Reference proteome</keyword>
<evidence type="ECO:0000313" key="4">
    <source>
        <dbReference type="Proteomes" id="UP000007435"/>
    </source>
</evidence>
<sequence>MKKLLLFFLFSWQTLSAQSNLKAGIDPGVSPERLKRIDKMLQEAVEQKEIPGAVALVARKGKIVYLKAFGEASPQTPMKPDHIFRIASQTKAITATALMMLWEEGKFRLDDPVHKFIPEFKNMGVLATFSEKDSSFTTTPAKSPITIRQLLNHTSGIGYGIIDDSTFRKIFQKHNIKDIFSAEPISTKENILNLAKMPLHFHPGEKYKYSEGLDVAGYLIEVLSGKPLDVFLKERIFDPLGMNDTYFYLPDSKAKRLVSIYTKENNQFKVYNDSTYFDPLYPIRGAKTLFSGGAGLSSTATDYAKFLQLFLNKGMHNGKPLLSKTTVDLIMQDHIGLLWDNRNEHFGLAFSVVNEKGQATRGLGSKGTFSWGGYFNTQYFADPQEQVIGIILKQTSGLSGDNTSWKFKHLVFQTLIAE</sequence>
<feature type="domain" description="Beta-lactamase-related" evidence="2">
    <location>
        <begin position="37"/>
        <end position="398"/>
    </location>
</feature>
<dbReference type="PANTHER" id="PTHR43283:SF3">
    <property type="entry name" value="BETA-LACTAMASE FAMILY PROTEIN (AFU_ORTHOLOGUE AFUA_5G07500)"/>
    <property type="match status" value="1"/>
</dbReference>
<dbReference type="KEGG" id="lby:Lbys_1150"/>
<dbReference type="InterPro" id="IPR001466">
    <property type="entry name" value="Beta-lactam-related"/>
</dbReference>
<feature type="chain" id="PRO_5003188129" evidence="1">
    <location>
        <begin position="18"/>
        <end position="418"/>
    </location>
</feature>
<dbReference type="Pfam" id="PF00144">
    <property type="entry name" value="Beta-lactamase"/>
    <property type="match status" value="1"/>
</dbReference>
<dbReference type="EMBL" id="CP002305">
    <property type="protein sequence ID" value="ADQ16872.1"/>
    <property type="molecule type" value="Genomic_DNA"/>
</dbReference>
<dbReference type="AlphaFoldDB" id="E4RTL5"/>
<dbReference type="HOGENOM" id="CLU_020027_11_2_10"/>
<dbReference type="PANTHER" id="PTHR43283">
    <property type="entry name" value="BETA-LACTAMASE-RELATED"/>
    <property type="match status" value="1"/>
</dbReference>
<dbReference type="Proteomes" id="UP000007435">
    <property type="component" value="Chromosome"/>
</dbReference>
<reference evidence="3 4" key="2">
    <citation type="journal article" date="2011" name="Stand. Genomic Sci.">
        <title>Complete genome sequence of Leadbetterella byssophila type strain (4M15).</title>
        <authorList>
            <person name="Abt B."/>
            <person name="Teshima H."/>
            <person name="Lucas S."/>
            <person name="Lapidus A."/>
            <person name="Del Rio T.G."/>
            <person name="Nolan M."/>
            <person name="Tice H."/>
            <person name="Cheng J.F."/>
            <person name="Pitluck S."/>
            <person name="Liolios K."/>
            <person name="Pagani I."/>
            <person name="Ivanova N."/>
            <person name="Mavromatis K."/>
            <person name="Pati A."/>
            <person name="Tapia R."/>
            <person name="Han C."/>
            <person name="Goodwin L."/>
            <person name="Chen A."/>
            <person name="Palaniappan K."/>
            <person name="Land M."/>
            <person name="Hauser L."/>
            <person name="Chang Y.J."/>
            <person name="Jeffries C.D."/>
            <person name="Rohde M."/>
            <person name="Goker M."/>
            <person name="Tindall B.J."/>
            <person name="Detter J.C."/>
            <person name="Woyke T."/>
            <person name="Bristow J."/>
            <person name="Eisen J.A."/>
            <person name="Markowitz V."/>
            <person name="Hugenholtz P."/>
            <person name="Klenk H.P."/>
            <person name="Kyrpides N.C."/>
        </authorList>
    </citation>
    <scope>NUCLEOTIDE SEQUENCE [LARGE SCALE GENOMIC DNA]</scope>
    <source>
        <strain evidence="4">DSM 17132 / JCM 16389 / KACC 11308 / NBRC 106382 / 4M15</strain>
    </source>
</reference>
<gene>
    <name evidence="3" type="ordered locus">Lbys_1150</name>
</gene>
<evidence type="ECO:0000259" key="2">
    <source>
        <dbReference type="Pfam" id="PF00144"/>
    </source>
</evidence>
<dbReference type="STRING" id="649349.Lbys_1150"/>
<dbReference type="eggNOG" id="COG1680">
    <property type="taxonomic scope" value="Bacteria"/>
</dbReference>
<accession>E4RTL5</accession>
<keyword evidence="1" id="KW-0732">Signal</keyword>
<dbReference type="OrthoDB" id="1522765at2"/>
<dbReference type="SUPFAM" id="SSF56601">
    <property type="entry name" value="beta-lactamase/transpeptidase-like"/>
    <property type="match status" value="1"/>
</dbReference>
<organism evidence="3 4">
    <name type="scientific">Leadbetterella byssophila (strain DSM 17132 / JCM 16389 / KACC 11308 / NBRC 106382 / 4M15)</name>
    <dbReference type="NCBI Taxonomy" id="649349"/>
    <lineage>
        <taxon>Bacteria</taxon>
        <taxon>Pseudomonadati</taxon>
        <taxon>Bacteroidota</taxon>
        <taxon>Cytophagia</taxon>
        <taxon>Cytophagales</taxon>
        <taxon>Leadbetterellaceae</taxon>
        <taxon>Leadbetterella</taxon>
    </lineage>
</organism>
<evidence type="ECO:0000313" key="3">
    <source>
        <dbReference type="EMBL" id="ADQ16872.1"/>
    </source>
</evidence>
<dbReference type="Gene3D" id="3.40.710.10">
    <property type="entry name" value="DD-peptidase/beta-lactamase superfamily"/>
    <property type="match status" value="1"/>
</dbReference>
<dbReference type="MEROPS" id="S12.950"/>
<reference key="1">
    <citation type="submission" date="2010-11" db="EMBL/GenBank/DDBJ databases">
        <title>The complete genome of Leadbetterella byssophila DSM 17132.</title>
        <authorList>
            <consortium name="US DOE Joint Genome Institute (JGI-PGF)"/>
            <person name="Lucas S."/>
            <person name="Copeland A."/>
            <person name="Lapidus A."/>
            <person name="Glavina del Rio T."/>
            <person name="Dalin E."/>
            <person name="Tice H."/>
            <person name="Bruce D."/>
            <person name="Goodwin L."/>
            <person name="Pitluck S."/>
            <person name="Kyrpides N."/>
            <person name="Mavromatis K."/>
            <person name="Ivanova N."/>
            <person name="Teshima H."/>
            <person name="Brettin T."/>
            <person name="Detter J.C."/>
            <person name="Han C."/>
            <person name="Tapia R."/>
            <person name="Land M."/>
            <person name="Hauser L."/>
            <person name="Markowitz V."/>
            <person name="Cheng J.-F."/>
            <person name="Hugenholtz P."/>
            <person name="Woyke T."/>
            <person name="Wu D."/>
            <person name="Tindall B."/>
            <person name="Pomrenke H.G."/>
            <person name="Brambilla E."/>
            <person name="Klenk H.-P."/>
            <person name="Eisen J.A."/>
        </authorList>
    </citation>
    <scope>NUCLEOTIDE SEQUENCE [LARGE SCALE GENOMIC DNA]</scope>
    <source>
        <strain>DSM 17132</strain>
    </source>
</reference>
<name>E4RTL5_LEAB4</name>
<dbReference type="InterPro" id="IPR050789">
    <property type="entry name" value="Diverse_Enzym_Activities"/>
</dbReference>
<evidence type="ECO:0000256" key="1">
    <source>
        <dbReference type="SAM" id="SignalP"/>
    </source>
</evidence>
<feature type="signal peptide" evidence="1">
    <location>
        <begin position="1"/>
        <end position="17"/>
    </location>
</feature>
<protein>
    <submittedName>
        <fullName evidence="3">Beta-lactamase</fullName>
    </submittedName>
</protein>
<dbReference type="InterPro" id="IPR012338">
    <property type="entry name" value="Beta-lactam/transpept-like"/>
</dbReference>